<dbReference type="Proteomes" id="UP000000611">
    <property type="component" value="Chromosome"/>
</dbReference>
<evidence type="ECO:0000313" key="2">
    <source>
        <dbReference type="EMBL" id="ACH93304.1"/>
    </source>
</evidence>
<name>B5RLP6_BORDL</name>
<accession>B5RLP6</accession>
<evidence type="ECO:0000256" key="1">
    <source>
        <dbReference type="SAM" id="Phobius"/>
    </source>
</evidence>
<organism evidence="2 3">
    <name type="scientific">Borrelia duttonii (strain Ly)</name>
    <dbReference type="NCBI Taxonomy" id="412419"/>
    <lineage>
        <taxon>Bacteria</taxon>
        <taxon>Pseudomonadati</taxon>
        <taxon>Spirochaetota</taxon>
        <taxon>Spirochaetia</taxon>
        <taxon>Spirochaetales</taxon>
        <taxon>Borreliaceae</taxon>
        <taxon>Borrelia</taxon>
    </lineage>
</organism>
<proteinExistence type="predicted"/>
<feature type="transmembrane region" description="Helical" evidence="1">
    <location>
        <begin position="240"/>
        <end position="263"/>
    </location>
</feature>
<sequence>MKKPKKRLEKFSLGGSLRLDCLSLVGTYMLNIVRFISLISCRFIFMFFLFSFVFVCTSYLKYTFLHVDLSVLSFELYYDAYLYAFPLSLVVTFMRIAYPFSMTTFRVSGILYIVVFIFILFLSYFGFLASVNFNTIFFDLHNRDEKIIKDDTVHFFDDQIVFYSNDIKSFGFKGVLKITDNEFDDEDFKSFSYNSGFSESDVANFNENAFFTQKLYSNLVGYIFNDLDIFNNFLLSLESFGLILNIFGFVLLLFSFSYIFNFIFLNSLSLFLYPIFVILFFKVYNIYAIEFPESLDLIMGENVISNYLTFIFCVLTFCSTYLIGFLFKYIKVNEGFDNNTLH</sequence>
<feature type="transmembrane region" description="Helical" evidence="1">
    <location>
        <begin position="110"/>
        <end position="131"/>
    </location>
</feature>
<dbReference type="KEGG" id="bdu:BDU_352"/>
<keyword evidence="1" id="KW-1133">Transmembrane helix</keyword>
<dbReference type="HOGENOM" id="CLU_887597_0_0_12"/>
<feature type="transmembrane region" description="Helical" evidence="1">
    <location>
        <begin position="270"/>
        <end position="287"/>
    </location>
</feature>
<feature type="transmembrane region" description="Helical" evidence="1">
    <location>
        <begin position="307"/>
        <end position="327"/>
    </location>
</feature>
<protein>
    <submittedName>
        <fullName evidence="2">Uncharacterized conserved protein</fullName>
    </submittedName>
</protein>
<dbReference type="AlphaFoldDB" id="B5RLP6"/>
<dbReference type="STRING" id="412419.BDU_352"/>
<keyword evidence="1" id="KW-0472">Membrane</keyword>
<evidence type="ECO:0000313" key="3">
    <source>
        <dbReference type="Proteomes" id="UP000000611"/>
    </source>
</evidence>
<keyword evidence="3" id="KW-1185">Reference proteome</keyword>
<gene>
    <name evidence="2" type="ordered locus">BDU_352</name>
</gene>
<dbReference type="EMBL" id="CP000976">
    <property type="protein sequence ID" value="ACH93304.1"/>
    <property type="molecule type" value="Genomic_DNA"/>
</dbReference>
<feature type="transmembrane region" description="Helical" evidence="1">
    <location>
        <begin position="39"/>
        <end position="60"/>
    </location>
</feature>
<feature type="transmembrane region" description="Helical" evidence="1">
    <location>
        <begin position="80"/>
        <end position="98"/>
    </location>
</feature>
<keyword evidence="1" id="KW-0812">Transmembrane</keyword>
<reference evidence="2 3" key="1">
    <citation type="journal article" date="2008" name="PLoS Genet.">
        <title>The genome of Borrelia recurrentis, the agent of deadly louse-borne relapsing fever, is a degraded subset of tick-borne Borrelia duttonii.</title>
        <authorList>
            <person name="Lescot M."/>
            <person name="Audic S."/>
            <person name="Robert C."/>
            <person name="Nguyen T.T."/>
            <person name="Blanc G."/>
            <person name="Cutler S.J."/>
            <person name="Wincker P."/>
            <person name="Couloux A."/>
            <person name="Claverie J.-M."/>
            <person name="Raoult D."/>
            <person name="Drancourt M."/>
        </authorList>
    </citation>
    <scope>NUCLEOTIDE SEQUENCE [LARGE SCALE GENOMIC DNA]</scope>
    <source>
        <strain evidence="2 3">Ly</strain>
    </source>
</reference>